<gene>
    <name evidence="2" type="ORF">E4Z66_11450</name>
</gene>
<protein>
    <recommendedName>
        <fullName evidence="4">DUF2244 domain-containing protein</fullName>
    </recommendedName>
</protein>
<organism evidence="2 3">
    <name type="scientific">Aliishimia ponticola</name>
    <dbReference type="NCBI Taxonomy" id="2499833"/>
    <lineage>
        <taxon>Bacteria</taxon>
        <taxon>Pseudomonadati</taxon>
        <taxon>Pseudomonadota</taxon>
        <taxon>Alphaproteobacteria</taxon>
        <taxon>Rhodobacterales</taxon>
        <taxon>Paracoccaceae</taxon>
        <taxon>Aliishimia</taxon>
    </lineage>
</organism>
<keyword evidence="1" id="KW-0812">Transmembrane</keyword>
<keyword evidence="1" id="KW-0472">Membrane</keyword>
<dbReference type="EMBL" id="SRKY01000003">
    <property type="protein sequence ID" value="THH35698.1"/>
    <property type="molecule type" value="Genomic_DNA"/>
</dbReference>
<dbReference type="Proteomes" id="UP000306602">
    <property type="component" value="Unassembled WGS sequence"/>
</dbReference>
<keyword evidence="3" id="KW-1185">Reference proteome</keyword>
<evidence type="ECO:0000256" key="1">
    <source>
        <dbReference type="SAM" id="Phobius"/>
    </source>
</evidence>
<dbReference type="AlphaFoldDB" id="A0A4S4NCB7"/>
<keyword evidence="1" id="KW-1133">Transmembrane helix</keyword>
<dbReference type="OrthoDB" id="7862519at2"/>
<evidence type="ECO:0000313" key="2">
    <source>
        <dbReference type="EMBL" id="THH35698.1"/>
    </source>
</evidence>
<dbReference type="RefSeq" id="WP_136463167.1">
    <property type="nucleotide sequence ID" value="NZ_SRKY01000003.1"/>
</dbReference>
<sequence>MTQNKTDIIATISASQPRRWLGVLSMVGLGLLLIYVALAKPPALGWLVFLLMLGAGSLWLGVRMWDATSRVIELTEDELRDNSGAVIARIADIEQIDRGFFAFKPSNGFLIRTCSAAGKSTWQPGLWWRSGRRIGIGGVTPGSQSKFVAEYLQTMIAMRDIEES</sequence>
<accession>A0A4S4NCB7</accession>
<feature type="transmembrane region" description="Helical" evidence="1">
    <location>
        <begin position="20"/>
        <end position="38"/>
    </location>
</feature>
<proteinExistence type="predicted"/>
<comment type="caution">
    <text evidence="2">The sequence shown here is derived from an EMBL/GenBank/DDBJ whole genome shotgun (WGS) entry which is preliminary data.</text>
</comment>
<reference evidence="2 3" key="1">
    <citation type="submission" date="2019-04" db="EMBL/GenBank/DDBJ databases">
        <title>Shimia ponticola sp. nov., isolated from seawater.</title>
        <authorList>
            <person name="Kim Y.-O."/>
            <person name="Yoon J.-H."/>
        </authorList>
    </citation>
    <scope>NUCLEOTIDE SEQUENCE [LARGE SCALE GENOMIC DNA]</scope>
    <source>
        <strain evidence="2 3">MYP11</strain>
    </source>
</reference>
<evidence type="ECO:0008006" key="4">
    <source>
        <dbReference type="Google" id="ProtNLM"/>
    </source>
</evidence>
<name>A0A4S4NCB7_9RHOB</name>
<feature type="transmembrane region" description="Helical" evidence="1">
    <location>
        <begin position="44"/>
        <end position="62"/>
    </location>
</feature>
<evidence type="ECO:0000313" key="3">
    <source>
        <dbReference type="Proteomes" id="UP000306602"/>
    </source>
</evidence>